<keyword evidence="7 9" id="KW-0067">ATP-binding</keyword>
<protein>
    <recommendedName>
        <fullName evidence="3 9">4-diphosphocytidyl-2-C-methyl-D-erythritol kinase</fullName>
        <shortName evidence="9">CMK</shortName>
        <ecNumber evidence="2 9">2.7.1.148</ecNumber>
    </recommendedName>
    <alternativeName>
        <fullName evidence="8 9">4-(cytidine-5'-diphospho)-2-C-methyl-D-erythritol kinase</fullName>
    </alternativeName>
</protein>
<accession>A0A367ZW65</accession>
<dbReference type="EC" id="2.7.1.148" evidence="2 9"/>
<feature type="domain" description="GHMP kinase C-terminal" evidence="11">
    <location>
        <begin position="211"/>
        <end position="278"/>
    </location>
</feature>
<dbReference type="InterPro" id="IPR004424">
    <property type="entry name" value="IspE"/>
</dbReference>
<dbReference type="Proteomes" id="UP000252355">
    <property type="component" value="Unassembled WGS sequence"/>
</dbReference>
<comment type="caution">
    <text evidence="12">The sequence shown here is derived from an EMBL/GenBank/DDBJ whole genome shotgun (WGS) entry which is preliminary data.</text>
</comment>
<feature type="active site" evidence="9">
    <location>
        <position position="138"/>
    </location>
</feature>
<gene>
    <name evidence="9" type="primary">ispE</name>
    <name evidence="12" type="ORF">OZSIB_0705</name>
</gene>
<dbReference type="GO" id="GO:0019288">
    <property type="term" value="P:isopentenyl diphosphate biosynthetic process, methylerythritol 4-phosphate pathway"/>
    <property type="evidence" value="ECO:0007669"/>
    <property type="project" value="UniProtKB-UniRule"/>
</dbReference>
<dbReference type="UniPathway" id="UPA00056">
    <property type="reaction ID" value="UER00094"/>
</dbReference>
<dbReference type="InterPro" id="IPR036554">
    <property type="entry name" value="GHMP_kinase_C_sf"/>
</dbReference>
<evidence type="ECO:0000256" key="1">
    <source>
        <dbReference type="ARBA" id="ARBA00009684"/>
    </source>
</evidence>
<dbReference type="SUPFAM" id="SSF54211">
    <property type="entry name" value="Ribosomal protein S5 domain 2-like"/>
    <property type="match status" value="1"/>
</dbReference>
<dbReference type="PANTHER" id="PTHR43527">
    <property type="entry name" value="4-DIPHOSPHOCYTIDYL-2-C-METHYL-D-ERYTHRITOL KINASE, CHLOROPLASTIC"/>
    <property type="match status" value="1"/>
</dbReference>
<evidence type="ECO:0000256" key="9">
    <source>
        <dbReference type="HAMAP-Rule" id="MF_00061"/>
    </source>
</evidence>
<comment type="pathway">
    <text evidence="9">Isoprenoid biosynthesis; isopentenyl diphosphate biosynthesis via DXP pathway; isopentenyl diphosphate from 1-deoxy-D-xylulose 5-phosphate: step 3/6.</text>
</comment>
<comment type="catalytic activity">
    <reaction evidence="9">
        <text>4-CDP-2-C-methyl-D-erythritol + ATP = 4-CDP-2-C-methyl-D-erythritol 2-phosphate + ADP + H(+)</text>
        <dbReference type="Rhea" id="RHEA:18437"/>
        <dbReference type="ChEBI" id="CHEBI:15378"/>
        <dbReference type="ChEBI" id="CHEBI:30616"/>
        <dbReference type="ChEBI" id="CHEBI:57823"/>
        <dbReference type="ChEBI" id="CHEBI:57919"/>
        <dbReference type="ChEBI" id="CHEBI:456216"/>
        <dbReference type="EC" id="2.7.1.148"/>
    </reaction>
</comment>
<evidence type="ECO:0000256" key="8">
    <source>
        <dbReference type="ARBA" id="ARBA00032554"/>
    </source>
</evidence>
<dbReference type="NCBIfam" id="TIGR00154">
    <property type="entry name" value="ispE"/>
    <property type="match status" value="1"/>
</dbReference>
<dbReference type="PIRSF" id="PIRSF010376">
    <property type="entry name" value="IspE"/>
    <property type="match status" value="1"/>
</dbReference>
<evidence type="ECO:0000313" key="13">
    <source>
        <dbReference type="Proteomes" id="UP000252355"/>
    </source>
</evidence>
<dbReference type="Pfam" id="PF08544">
    <property type="entry name" value="GHMP_kinases_C"/>
    <property type="match status" value="1"/>
</dbReference>
<dbReference type="InterPro" id="IPR014721">
    <property type="entry name" value="Ribsml_uS5_D2-typ_fold_subgr"/>
</dbReference>
<evidence type="ECO:0000313" key="12">
    <source>
        <dbReference type="EMBL" id="RCK81571.1"/>
    </source>
</evidence>
<comment type="function">
    <text evidence="9">Catalyzes the phosphorylation of the position 2 hydroxy group of 4-diphosphocytidyl-2C-methyl-D-erythritol.</text>
</comment>
<evidence type="ECO:0000256" key="7">
    <source>
        <dbReference type="ARBA" id="ARBA00022840"/>
    </source>
</evidence>
<evidence type="ECO:0000256" key="2">
    <source>
        <dbReference type="ARBA" id="ARBA00012052"/>
    </source>
</evidence>
<keyword evidence="5 9" id="KW-0547">Nucleotide-binding</keyword>
<dbReference type="SUPFAM" id="SSF55060">
    <property type="entry name" value="GHMP Kinase, C-terminal domain"/>
    <property type="match status" value="1"/>
</dbReference>
<evidence type="ECO:0000256" key="3">
    <source>
        <dbReference type="ARBA" id="ARBA00017473"/>
    </source>
</evidence>
<feature type="active site" evidence="9">
    <location>
        <position position="12"/>
    </location>
</feature>
<reference evidence="12 13" key="1">
    <citation type="submission" date="2018-05" db="EMBL/GenBank/DDBJ databases">
        <title>A metagenomic window into the 2 km-deep terrestrial subsurface aquifer revealed taxonomically and functionally diverse microbial community comprising novel uncultured bacterial lineages.</title>
        <authorList>
            <person name="Kadnikov V.V."/>
            <person name="Mardanov A.V."/>
            <person name="Beletsky A.V."/>
            <person name="Banks D."/>
            <person name="Pimenov N.V."/>
            <person name="Frank Y.A."/>
            <person name="Karnachuk O.V."/>
            <person name="Ravin N.V."/>
        </authorList>
    </citation>
    <scope>NUCLEOTIDE SEQUENCE [LARGE SCALE GENOMIC DNA]</scope>
    <source>
        <strain evidence="12">BY5</strain>
    </source>
</reference>
<dbReference type="AlphaFoldDB" id="A0A367ZW65"/>
<dbReference type="InterPro" id="IPR020568">
    <property type="entry name" value="Ribosomal_Su5_D2-typ_SF"/>
</dbReference>
<dbReference type="InterPro" id="IPR006204">
    <property type="entry name" value="GHMP_kinase_N_dom"/>
</dbReference>
<evidence type="ECO:0000256" key="4">
    <source>
        <dbReference type="ARBA" id="ARBA00022679"/>
    </source>
</evidence>
<name>A0A367ZW65_9BACT</name>
<evidence type="ECO:0000256" key="6">
    <source>
        <dbReference type="ARBA" id="ARBA00022777"/>
    </source>
</evidence>
<comment type="similarity">
    <text evidence="1 9">Belongs to the GHMP kinase family. IspE subfamily.</text>
</comment>
<keyword evidence="4 9" id="KW-0808">Transferase</keyword>
<feature type="binding site" evidence="9">
    <location>
        <begin position="96"/>
        <end position="106"/>
    </location>
    <ligand>
        <name>ATP</name>
        <dbReference type="ChEBI" id="CHEBI:30616"/>
    </ligand>
</feature>
<dbReference type="Gene3D" id="3.30.230.10">
    <property type="match status" value="1"/>
</dbReference>
<organism evidence="12 13">
    <name type="scientific">Candidatus Ozemobacter sibiricus</name>
    <dbReference type="NCBI Taxonomy" id="2268124"/>
    <lineage>
        <taxon>Bacteria</taxon>
        <taxon>Candidatus Ozemobacteria</taxon>
        <taxon>Candidatus Ozemobacterales</taxon>
        <taxon>Candidatus Ozemobacteraceae</taxon>
        <taxon>Candidatus Ozemobacter</taxon>
    </lineage>
</organism>
<feature type="domain" description="GHMP kinase N-terminal" evidence="10">
    <location>
        <begin position="68"/>
        <end position="146"/>
    </location>
</feature>
<keyword evidence="6 9" id="KW-0418">Kinase</keyword>
<dbReference type="Pfam" id="PF00288">
    <property type="entry name" value="GHMP_kinases_N"/>
    <property type="match status" value="1"/>
</dbReference>
<evidence type="ECO:0000259" key="11">
    <source>
        <dbReference type="Pfam" id="PF08544"/>
    </source>
</evidence>
<dbReference type="Gene3D" id="3.30.70.890">
    <property type="entry name" value="GHMP kinase, C-terminal domain"/>
    <property type="match status" value="1"/>
</dbReference>
<dbReference type="GO" id="GO:0016114">
    <property type="term" value="P:terpenoid biosynthetic process"/>
    <property type="evidence" value="ECO:0007669"/>
    <property type="project" value="UniProtKB-UniRule"/>
</dbReference>
<evidence type="ECO:0000259" key="10">
    <source>
        <dbReference type="Pfam" id="PF00288"/>
    </source>
</evidence>
<dbReference type="GO" id="GO:0050515">
    <property type="term" value="F:4-(cytidine 5'-diphospho)-2-C-methyl-D-erythritol kinase activity"/>
    <property type="evidence" value="ECO:0007669"/>
    <property type="project" value="UniProtKB-UniRule"/>
</dbReference>
<dbReference type="EMBL" id="QOQW01000001">
    <property type="protein sequence ID" value="RCK81571.1"/>
    <property type="molecule type" value="Genomic_DNA"/>
</dbReference>
<proteinExistence type="inferred from homology"/>
<keyword evidence="9" id="KW-0414">Isoprene biosynthesis</keyword>
<sequence length="293" mass="32236">MKKTLIVQAHAKINVGLWVKEKRPDGYHEIASLMQSISLADTITIRETREEGLRIECSHPGVPLGPDNLVHKAARIVLEHFRLPACHVFQIEKNIPVAAGLAGGSADAAAAMLGLVRMYDQPIAMPQLMELGLLVGSDVPFVLHGGLALATGRGEHLVFHEPPRPPLAVVVAVPKGVQVSTRWAYENYQPGQNERKEEAFRQILPAYRNRQLVNLRHVLFNDLESVTLHRHPEVAELKERLAAGREGVVLMSGSGPAVFGLFPDRRLAAQAAANLDPQRYDVFLEHTIRASGK</sequence>
<dbReference type="InterPro" id="IPR013750">
    <property type="entry name" value="GHMP_kinase_C_dom"/>
</dbReference>
<dbReference type="GO" id="GO:0005524">
    <property type="term" value="F:ATP binding"/>
    <property type="evidence" value="ECO:0007669"/>
    <property type="project" value="UniProtKB-UniRule"/>
</dbReference>
<dbReference type="PANTHER" id="PTHR43527:SF2">
    <property type="entry name" value="4-DIPHOSPHOCYTIDYL-2-C-METHYL-D-ERYTHRITOL KINASE, CHLOROPLASTIC"/>
    <property type="match status" value="1"/>
</dbReference>
<evidence type="ECO:0000256" key="5">
    <source>
        <dbReference type="ARBA" id="ARBA00022741"/>
    </source>
</evidence>
<dbReference type="HAMAP" id="MF_00061">
    <property type="entry name" value="IspE"/>
    <property type="match status" value="1"/>
</dbReference>